<organism evidence="2 3">
    <name type="scientific">Calicophoron daubneyi</name>
    <name type="common">Rumen fluke</name>
    <name type="synonym">Paramphistomum daubneyi</name>
    <dbReference type="NCBI Taxonomy" id="300641"/>
    <lineage>
        <taxon>Eukaryota</taxon>
        <taxon>Metazoa</taxon>
        <taxon>Spiralia</taxon>
        <taxon>Lophotrochozoa</taxon>
        <taxon>Platyhelminthes</taxon>
        <taxon>Trematoda</taxon>
        <taxon>Digenea</taxon>
        <taxon>Plagiorchiida</taxon>
        <taxon>Pronocephalata</taxon>
        <taxon>Paramphistomoidea</taxon>
        <taxon>Paramphistomidae</taxon>
        <taxon>Calicophoron</taxon>
    </lineage>
</organism>
<dbReference type="AlphaFoldDB" id="A0AAV2TEN2"/>
<feature type="compositionally biased region" description="Acidic residues" evidence="1">
    <location>
        <begin position="162"/>
        <end position="177"/>
    </location>
</feature>
<evidence type="ECO:0000256" key="1">
    <source>
        <dbReference type="SAM" id="MobiDB-lite"/>
    </source>
</evidence>
<proteinExistence type="predicted"/>
<comment type="caution">
    <text evidence="2">The sequence shown here is derived from an EMBL/GenBank/DDBJ whole genome shotgun (WGS) entry which is preliminary data.</text>
</comment>
<sequence length="196" mass="21483">MYILLSSVSRKKREIISTGSSHGQSSDTSDVDSGLQGDVVQQKVKSLAQLVNEGQLGLEAVKPVLHEIAGTMISQIMQSSSVHMEEFLNVIRETTILSESRTPLSRVSTVVSGDDENVYSNFLDDDSALVLAAGFLADLTESVAMHLGDMLEDQLVNVVTVQDEEEEEVEQEREEVEQERKDGEEAIDETSKVPLS</sequence>
<protein>
    <submittedName>
        <fullName evidence="2">Uncharacterized protein</fullName>
    </submittedName>
</protein>
<feature type="region of interest" description="Disordered" evidence="1">
    <location>
        <begin position="15"/>
        <end position="34"/>
    </location>
</feature>
<evidence type="ECO:0000313" key="2">
    <source>
        <dbReference type="EMBL" id="CAL5135579.1"/>
    </source>
</evidence>
<name>A0AAV2TEN2_CALDB</name>
<gene>
    <name evidence="2" type="ORF">CDAUBV1_LOCUS9712</name>
</gene>
<accession>A0AAV2TEN2</accession>
<evidence type="ECO:0000313" key="3">
    <source>
        <dbReference type="Proteomes" id="UP001497525"/>
    </source>
</evidence>
<reference evidence="2" key="1">
    <citation type="submission" date="2024-06" db="EMBL/GenBank/DDBJ databases">
        <authorList>
            <person name="Liu X."/>
            <person name="Lenzi L."/>
            <person name="Haldenby T S."/>
            <person name="Uol C."/>
        </authorList>
    </citation>
    <scope>NUCLEOTIDE SEQUENCE</scope>
</reference>
<dbReference type="Proteomes" id="UP001497525">
    <property type="component" value="Unassembled WGS sequence"/>
</dbReference>
<feature type="region of interest" description="Disordered" evidence="1">
    <location>
        <begin position="161"/>
        <end position="196"/>
    </location>
</feature>
<feature type="compositionally biased region" description="Polar residues" evidence="1">
    <location>
        <begin position="17"/>
        <end position="28"/>
    </location>
</feature>
<dbReference type="EMBL" id="CAXLJL010000267">
    <property type="protein sequence ID" value="CAL5135579.1"/>
    <property type="molecule type" value="Genomic_DNA"/>
</dbReference>